<keyword evidence="6 7" id="KW-0472">Membrane</keyword>
<dbReference type="CDD" id="cd06261">
    <property type="entry name" value="TM_PBP2"/>
    <property type="match status" value="1"/>
</dbReference>
<keyword evidence="2 7" id="KW-0813">Transport</keyword>
<keyword evidence="5 7" id="KW-1133">Transmembrane helix</keyword>
<dbReference type="SUPFAM" id="SSF161098">
    <property type="entry name" value="MetI-like"/>
    <property type="match status" value="1"/>
</dbReference>
<dbReference type="EMBL" id="CP048000">
    <property type="protein sequence ID" value="QHQ59844.1"/>
    <property type="molecule type" value="Genomic_DNA"/>
</dbReference>
<dbReference type="Proteomes" id="UP000464314">
    <property type="component" value="Chromosome"/>
</dbReference>
<proteinExistence type="inferred from homology"/>
<name>A0A6P1TFB6_9FIRM</name>
<evidence type="ECO:0000256" key="4">
    <source>
        <dbReference type="ARBA" id="ARBA00022692"/>
    </source>
</evidence>
<evidence type="ECO:0000259" key="8">
    <source>
        <dbReference type="PROSITE" id="PS50928"/>
    </source>
</evidence>
<feature type="transmembrane region" description="Helical" evidence="7">
    <location>
        <begin position="76"/>
        <end position="96"/>
    </location>
</feature>
<keyword evidence="4 7" id="KW-0812">Transmembrane</keyword>
<dbReference type="PANTHER" id="PTHR30193">
    <property type="entry name" value="ABC TRANSPORTER PERMEASE PROTEIN"/>
    <property type="match status" value="1"/>
</dbReference>
<keyword evidence="10" id="KW-1185">Reference proteome</keyword>
<dbReference type="GO" id="GO:0005886">
    <property type="term" value="C:plasma membrane"/>
    <property type="evidence" value="ECO:0007669"/>
    <property type="project" value="UniProtKB-SubCell"/>
</dbReference>
<evidence type="ECO:0000256" key="3">
    <source>
        <dbReference type="ARBA" id="ARBA00022475"/>
    </source>
</evidence>
<dbReference type="Pfam" id="PF00528">
    <property type="entry name" value="BPD_transp_1"/>
    <property type="match status" value="1"/>
</dbReference>
<keyword evidence="3" id="KW-1003">Cell membrane</keyword>
<comment type="similarity">
    <text evidence="7">Belongs to the binding-protein-dependent transport system permease family.</text>
</comment>
<feature type="domain" description="ABC transmembrane type-1" evidence="8">
    <location>
        <begin position="71"/>
        <end position="287"/>
    </location>
</feature>
<protein>
    <submittedName>
        <fullName evidence="9">ABC transporter permease subunit</fullName>
    </submittedName>
</protein>
<dbReference type="Gene3D" id="1.10.3720.10">
    <property type="entry name" value="MetI-like"/>
    <property type="match status" value="1"/>
</dbReference>
<evidence type="ECO:0000256" key="7">
    <source>
        <dbReference type="RuleBase" id="RU363032"/>
    </source>
</evidence>
<feature type="transmembrane region" description="Helical" evidence="7">
    <location>
        <begin position="12"/>
        <end position="34"/>
    </location>
</feature>
<dbReference type="RefSeq" id="WP_161836680.1">
    <property type="nucleotide sequence ID" value="NZ_CP048000.1"/>
</dbReference>
<dbReference type="InterPro" id="IPR051393">
    <property type="entry name" value="ABC_transporter_permease"/>
</dbReference>
<reference evidence="9 10" key="1">
    <citation type="submission" date="2020-01" db="EMBL/GenBank/DDBJ databases">
        <title>Genome analysis of Anaerocolumna sp. CBA3638.</title>
        <authorList>
            <person name="Kim J."/>
            <person name="Roh S.W."/>
        </authorList>
    </citation>
    <scope>NUCLEOTIDE SEQUENCE [LARGE SCALE GENOMIC DNA]</scope>
    <source>
        <strain evidence="9 10">CBA3638</strain>
    </source>
</reference>
<dbReference type="PROSITE" id="PS50928">
    <property type="entry name" value="ABC_TM1"/>
    <property type="match status" value="1"/>
</dbReference>
<organism evidence="9 10">
    <name type="scientific">Anaerocolumna sedimenticola</name>
    <dbReference type="NCBI Taxonomy" id="2696063"/>
    <lineage>
        <taxon>Bacteria</taxon>
        <taxon>Bacillati</taxon>
        <taxon>Bacillota</taxon>
        <taxon>Clostridia</taxon>
        <taxon>Lachnospirales</taxon>
        <taxon>Lachnospiraceae</taxon>
        <taxon>Anaerocolumna</taxon>
    </lineage>
</organism>
<sequence length="297" mass="33487">MGSRAKKIRKALVAAGFILPFLVFYTIFTIWPMIQGVYVSLHKWGLMGKIRFVGLDNYTKFLHDKYFWGALRNTTVFALITVPALIICAITLALLANRVSKLRKLFRICYYLPNVLSVSVASFTAIYMFAPYRGFINSFLHSIGVLSPAVELQWLQDNHLAWATISAMTIWWTVGFSMMIYLSALQDIPDQLYEAADIDGASKRVQLFTIVLPLLKPTTYLVLLLQVIACFKVFGQIYMITGGGPGTNTRPLIQYIYETAFEKNDMGYSSAISYVLFLILVVLSLIQLKIQGKGEKA</sequence>
<evidence type="ECO:0000313" key="10">
    <source>
        <dbReference type="Proteomes" id="UP000464314"/>
    </source>
</evidence>
<evidence type="ECO:0000256" key="1">
    <source>
        <dbReference type="ARBA" id="ARBA00004651"/>
    </source>
</evidence>
<dbReference type="PANTHER" id="PTHR30193:SF37">
    <property type="entry name" value="INNER MEMBRANE ABC TRANSPORTER PERMEASE PROTEIN YCJO"/>
    <property type="match status" value="1"/>
</dbReference>
<dbReference type="KEGG" id="anr:Ana3638_02725"/>
<feature type="transmembrane region" description="Helical" evidence="7">
    <location>
        <begin position="108"/>
        <end position="130"/>
    </location>
</feature>
<dbReference type="InterPro" id="IPR000515">
    <property type="entry name" value="MetI-like"/>
</dbReference>
<dbReference type="InterPro" id="IPR035906">
    <property type="entry name" value="MetI-like_sf"/>
</dbReference>
<feature type="transmembrane region" description="Helical" evidence="7">
    <location>
        <begin position="160"/>
        <end position="182"/>
    </location>
</feature>
<evidence type="ECO:0000256" key="5">
    <source>
        <dbReference type="ARBA" id="ARBA00022989"/>
    </source>
</evidence>
<gene>
    <name evidence="9" type="ORF">Ana3638_02725</name>
</gene>
<comment type="subcellular location">
    <subcellularLocation>
        <location evidence="1 7">Cell membrane</location>
        <topology evidence="1 7">Multi-pass membrane protein</topology>
    </subcellularLocation>
</comment>
<evidence type="ECO:0000313" key="9">
    <source>
        <dbReference type="EMBL" id="QHQ59844.1"/>
    </source>
</evidence>
<evidence type="ECO:0000256" key="6">
    <source>
        <dbReference type="ARBA" id="ARBA00023136"/>
    </source>
</evidence>
<dbReference type="AlphaFoldDB" id="A0A6P1TFB6"/>
<dbReference type="GO" id="GO:0055085">
    <property type="term" value="P:transmembrane transport"/>
    <property type="evidence" value="ECO:0007669"/>
    <property type="project" value="InterPro"/>
</dbReference>
<evidence type="ECO:0000256" key="2">
    <source>
        <dbReference type="ARBA" id="ARBA00022448"/>
    </source>
</evidence>
<accession>A0A6P1TFB6</accession>
<feature type="transmembrane region" description="Helical" evidence="7">
    <location>
        <begin position="271"/>
        <end position="288"/>
    </location>
</feature>